<dbReference type="Pfam" id="PF12804">
    <property type="entry name" value="NTP_transf_3"/>
    <property type="match status" value="1"/>
</dbReference>
<sequence length="742" mass="82704">MRNAIIALYTHTYGRPPHAIERIAADGSQRVYWRMRAADGGTVVGGFGPDADENRTFLAYSRALRAASLPVPEIFAEDLNLGLWIEEDLGDTTLFAALSRARKDAAPGEFPASALTAYERVVALLPRIQSRGAKAVDFSLAYPRPAFDEQSMMWDLNYFKYHFLKLAHVPFREQPLEDDFRKLVTHLLAADTSFFLYRDFQSRNILLRDGEPWLVDYQGGRRGAAQYDIASLLYDGKADLPDSVRDHLLRHYLDAFEAETGGRREEFLNFYPGYVLVRIMQAMGAYGYRGFFERKPRFLESVPHQARNIAGLLAKGLPIELPEIERAFRHIVAEWAERPRPIEPPKGLRVHVASFSYRDGVPADESGNGGGFAFDCRSLSNPGRRPELSGRIGTDPAIARFLEALPETEKFWRHVAGLVDAHVTNFRERNFTDFSVSFGCTGGQHRSVYFAERLTRWLHERHPDVTVDLRHTAEARWKLAGDLSPLKSAPAARRRADDRVTDGMIFAAGLGTRLGELGATTPKALIEVGGLTMLEHTARALVAAGAGRLVVNVHHHAGAIEQFLATHDLGAEVIVSREVERPLETGGGLWHAREHFRREGPILAHNVDVILDADLGALLDEHRASGALATLAVQERETKRYLLFDDDGLFGREDRARGERTEARPPRGAVRAYAFSGVHACSPELLDQVTERGAFALPPLWLRLAAAGHAIRPWLVPGERWYEIGSPERLAAARTALESRAG</sequence>
<dbReference type="PANTHER" id="PTHR30448">
    <property type="entry name" value="RNASE ADAPTER PROTEIN RAPZ"/>
    <property type="match status" value="1"/>
</dbReference>
<proteinExistence type="predicted"/>
<dbReference type="GO" id="GO:0005524">
    <property type="term" value="F:ATP binding"/>
    <property type="evidence" value="ECO:0007669"/>
    <property type="project" value="InterPro"/>
</dbReference>
<organism evidence="3 4">
    <name type="scientific">Eiseniibacteriota bacterium</name>
    <dbReference type="NCBI Taxonomy" id="2212470"/>
    <lineage>
        <taxon>Bacteria</taxon>
        <taxon>Candidatus Eiseniibacteriota</taxon>
    </lineage>
</organism>
<dbReference type="InterPro" id="IPR011009">
    <property type="entry name" value="Kinase-like_dom_sf"/>
</dbReference>
<dbReference type="GO" id="GO:0016779">
    <property type="term" value="F:nucleotidyltransferase activity"/>
    <property type="evidence" value="ECO:0007669"/>
    <property type="project" value="UniProtKB-ARBA"/>
</dbReference>
<comment type="caution">
    <text evidence="3">The sequence shown here is derived from an EMBL/GenBank/DDBJ whole genome shotgun (WGS) entry which is preliminary data.</text>
</comment>
<dbReference type="SUPFAM" id="SSF53448">
    <property type="entry name" value="Nucleotide-diphospho-sugar transferases"/>
    <property type="match status" value="1"/>
</dbReference>
<dbReference type="SUPFAM" id="SSF56112">
    <property type="entry name" value="Protein kinase-like (PK-like)"/>
    <property type="match status" value="1"/>
</dbReference>
<name>A0A933SC26_UNCEI</name>
<dbReference type="Gene3D" id="3.90.1200.10">
    <property type="match status" value="1"/>
</dbReference>
<dbReference type="InterPro" id="IPR005337">
    <property type="entry name" value="RapZ-like"/>
</dbReference>
<gene>
    <name evidence="3" type="ORF">HZA61_08910</name>
</gene>
<evidence type="ECO:0000259" key="1">
    <source>
        <dbReference type="Pfam" id="PF12804"/>
    </source>
</evidence>
<feature type="domain" description="RapZ C-terminal" evidence="2">
    <location>
        <begin position="349"/>
        <end position="471"/>
    </location>
</feature>
<dbReference type="PANTHER" id="PTHR30448:SF0">
    <property type="entry name" value="RNASE ADAPTER PROTEIN RAPZ"/>
    <property type="match status" value="1"/>
</dbReference>
<feature type="domain" description="MobA-like NTP transferase" evidence="1">
    <location>
        <begin position="503"/>
        <end position="661"/>
    </location>
</feature>
<keyword evidence="3" id="KW-0808">Transferase</keyword>
<dbReference type="Pfam" id="PF22740">
    <property type="entry name" value="PapZ_C"/>
    <property type="match status" value="1"/>
</dbReference>
<protein>
    <submittedName>
        <fullName evidence="3">NTP transferase domain-containing protein</fullName>
    </submittedName>
</protein>
<dbReference type="InterPro" id="IPR025877">
    <property type="entry name" value="MobA-like_NTP_Trfase"/>
</dbReference>
<evidence type="ECO:0000313" key="3">
    <source>
        <dbReference type="EMBL" id="MBI5169594.1"/>
    </source>
</evidence>
<evidence type="ECO:0000313" key="4">
    <source>
        <dbReference type="Proteomes" id="UP000696931"/>
    </source>
</evidence>
<dbReference type="InterPro" id="IPR053931">
    <property type="entry name" value="RapZ_C"/>
</dbReference>
<dbReference type="Proteomes" id="UP000696931">
    <property type="component" value="Unassembled WGS sequence"/>
</dbReference>
<reference evidence="3" key="1">
    <citation type="submission" date="2020-07" db="EMBL/GenBank/DDBJ databases">
        <title>Huge and variable diversity of episymbiotic CPR bacteria and DPANN archaea in groundwater ecosystems.</title>
        <authorList>
            <person name="He C.Y."/>
            <person name="Keren R."/>
            <person name="Whittaker M."/>
            <person name="Farag I.F."/>
            <person name="Doudna J."/>
            <person name="Cate J.H.D."/>
            <person name="Banfield J.F."/>
        </authorList>
    </citation>
    <scope>NUCLEOTIDE SEQUENCE</scope>
    <source>
        <strain evidence="3">NC_groundwater_1813_Pr3_B-0.1um_71_17</strain>
    </source>
</reference>
<dbReference type="Gene3D" id="3.90.550.10">
    <property type="entry name" value="Spore Coat Polysaccharide Biosynthesis Protein SpsA, Chain A"/>
    <property type="match status" value="1"/>
</dbReference>
<dbReference type="Gene3D" id="3.30.200.20">
    <property type="entry name" value="Phosphorylase Kinase, domain 1"/>
    <property type="match status" value="1"/>
</dbReference>
<dbReference type="AlphaFoldDB" id="A0A933SC26"/>
<accession>A0A933SC26</accession>
<evidence type="ECO:0000259" key="2">
    <source>
        <dbReference type="Pfam" id="PF22740"/>
    </source>
</evidence>
<dbReference type="InterPro" id="IPR029044">
    <property type="entry name" value="Nucleotide-diphossugar_trans"/>
</dbReference>
<dbReference type="EMBL" id="JACRIW010000058">
    <property type="protein sequence ID" value="MBI5169594.1"/>
    <property type="molecule type" value="Genomic_DNA"/>
</dbReference>